<dbReference type="AlphaFoldDB" id="A0AAD5XHZ2"/>
<proteinExistence type="predicted"/>
<dbReference type="EMBL" id="JADGJH010000063">
    <property type="protein sequence ID" value="KAJ3139797.1"/>
    <property type="molecule type" value="Genomic_DNA"/>
</dbReference>
<evidence type="ECO:0000313" key="1">
    <source>
        <dbReference type="EMBL" id="KAJ3139797.1"/>
    </source>
</evidence>
<protein>
    <submittedName>
        <fullName evidence="1">Uncharacterized protein</fullName>
    </submittedName>
</protein>
<organism evidence="1 2">
    <name type="scientific">Physocladia obscura</name>
    <dbReference type="NCBI Taxonomy" id="109957"/>
    <lineage>
        <taxon>Eukaryota</taxon>
        <taxon>Fungi</taxon>
        <taxon>Fungi incertae sedis</taxon>
        <taxon>Chytridiomycota</taxon>
        <taxon>Chytridiomycota incertae sedis</taxon>
        <taxon>Chytridiomycetes</taxon>
        <taxon>Chytridiales</taxon>
        <taxon>Chytriomycetaceae</taxon>
        <taxon>Physocladia</taxon>
    </lineage>
</organism>
<accession>A0AAD5XHZ2</accession>
<sequence>MKTIFAPSIILVLMKITNIKSLRKDMKPQQLFENLKDLHHEFTHIIVNYPAASISKGKFCRDSETSDTLIFEIKSSKELATSIALRKRERERERER</sequence>
<name>A0AAD5XHZ2_9FUNG</name>
<keyword evidence="2" id="KW-1185">Reference proteome</keyword>
<gene>
    <name evidence="1" type="ORF">HK100_010974</name>
</gene>
<dbReference type="Proteomes" id="UP001211907">
    <property type="component" value="Unassembled WGS sequence"/>
</dbReference>
<reference evidence="1" key="1">
    <citation type="submission" date="2020-05" db="EMBL/GenBank/DDBJ databases">
        <title>Phylogenomic resolution of chytrid fungi.</title>
        <authorList>
            <person name="Stajich J.E."/>
            <person name="Amses K."/>
            <person name="Simmons R."/>
            <person name="Seto K."/>
            <person name="Myers J."/>
            <person name="Bonds A."/>
            <person name="Quandt C.A."/>
            <person name="Barry K."/>
            <person name="Liu P."/>
            <person name="Grigoriev I."/>
            <person name="Longcore J.E."/>
            <person name="James T.Y."/>
        </authorList>
    </citation>
    <scope>NUCLEOTIDE SEQUENCE</scope>
    <source>
        <strain evidence="1">JEL0513</strain>
    </source>
</reference>
<evidence type="ECO:0000313" key="2">
    <source>
        <dbReference type="Proteomes" id="UP001211907"/>
    </source>
</evidence>
<comment type="caution">
    <text evidence="1">The sequence shown here is derived from an EMBL/GenBank/DDBJ whole genome shotgun (WGS) entry which is preliminary data.</text>
</comment>